<accession>A0ABS5M6U2</accession>
<evidence type="ECO:0000256" key="4">
    <source>
        <dbReference type="ARBA" id="ARBA00022833"/>
    </source>
</evidence>
<evidence type="ECO:0000256" key="5">
    <source>
        <dbReference type="ARBA" id="ARBA00024029"/>
    </source>
</evidence>
<dbReference type="RefSeq" id="WP_211649912.1">
    <property type="nucleotide sequence ID" value="NZ_JAFEVO010000001.1"/>
</dbReference>
<dbReference type="InterPro" id="IPR024087">
    <property type="entry name" value="Creatininase-like_sf"/>
</dbReference>
<reference evidence="6 7" key="1">
    <citation type="submission" date="2021-02" db="EMBL/GenBank/DDBJ databases">
        <title>Draft genome and description of Leucobacter sp nov strain Marseille-Q4368.</title>
        <authorList>
            <person name="Boxberger M."/>
            <person name="La Scola B."/>
        </authorList>
    </citation>
    <scope>NUCLEOTIDE SEQUENCE [LARGE SCALE GENOMIC DNA]</scope>
    <source>
        <strain evidence="6 7">Marseille-Q4368</strain>
    </source>
</reference>
<organism evidence="6 7">
    <name type="scientific">Leucobacter manosquensis</name>
    <dbReference type="NCBI Taxonomy" id="2810611"/>
    <lineage>
        <taxon>Bacteria</taxon>
        <taxon>Bacillati</taxon>
        <taxon>Actinomycetota</taxon>
        <taxon>Actinomycetes</taxon>
        <taxon>Micrococcales</taxon>
        <taxon>Microbacteriaceae</taxon>
        <taxon>Leucobacter</taxon>
    </lineage>
</organism>
<dbReference type="Gene3D" id="3.40.50.10310">
    <property type="entry name" value="Creatininase"/>
    <property type="match status" value="1"/>
</dbReference>
<keyword evidence="3" id="KW-0378">Hydrolase</keyword>
<dbReference type="Pfam" id="PF02633">
    <property type="entry name" value="Creatininase"/>
    <property type="match status" value="1"/>
</dbReference>
<evidence type="ECO:0000256" key="1">
    <source>
        <dbReference type="ARBA" id="ARBA00001947"/>
    </source>
</evidence>
<dbReference type="SUPFAM" id="SSF102215">
    <property type="entry name" value="Creatininase"/>
    <property type="match status" value="1"/>
</dbReference>
<comment type="similarity">
    <text evidence="5">Belongs to the creatininase superfamily.</text>
</comment>
<evidence type="ECO:0000313" key="6">
    <source>
        <dbReference type="EMBL" id="MBS3182939.1"/>
    </source>
</evidence>
<dbReference type="PANTHER" id="PTHR35005">
    <property type="entry name" value="3-DEHYDRO-SCYLLO-INOSOSE HYDROLASE"/>
    <property type="match status" value="1"/>
</dbReference>
<proteinExistence type="inferred from homology"/>
<evidence type="ECO:0000256" key="2">
    <source>
        <dbReference type="ARBA" id="ARBA00022723"/>
    </source>
</evidence>
<evidence type="ECO:0000256" key="3">
    <source>
        <dbReference type="ARBA" id="ARBA00022801"/>
    </source>
</evidence>
<keyword evidence="4" id="KW-0862">Zinc</keyword>
<comment type="cofactor">
    <cofactor evidence="1">
        <name>Zn(2+)</name>
        <dbReference type="ChEBI" id="CHEBI:29105"/>
    </cofactor>
</comment>
<keyword evidence="2" id="KW-0479">Metal-binding</keyword>
<keyword evidence="7" id="KW-1185">Reference proteome</keyword>
<gene>
    <name evidence="6" type="ORF">JSQ98_12160</name>
</gene>
<dbReference type="InterPro" id="IPR003785">
    <property type="entry name" value="Creatininase/forma_Hydrolase"/>
</dbReference>
<name>A0ABS5M6U2_9MICO</name>
<dbReference type="PANTHER" id="PTHR35005:SF1">
    <property type="entry name" value="2-AMINO-5-FORMYLAMINO-6-RIBOSYLAMINOPYRIMIDIN-4(3H)-ONE 5'-MONOPHOSPHATE DEFORMYLASE"/>
    <property type="match status" value="1"/>
</dbReference>
<comment type="caution">
    <text evidence="6">The sequence shown here is derived from an EMBL/GenBank/DDBJ whole genome shotgun (WGS) entry which is preliminary data.</text>
</comment>
<protein>
    <submittedName>
        <fullName evidence="6">Creatininase family protein</fullName>
    </submittedName>
</protein>
<dbReference type="EMBL" id="JAFEVO010000001">
    <property type="protein sequence ID" value="MBS3182939.1"/>
    <property type="molecule type" value="Genomic_DNA"/>
</dbReference>
<dbReference type="Proteomes" id="UP000811492">
    <property type="component" value="Unassembled WGS sequence"/>
</dbReference>
<evidence type="ECO:0000313" key="7">
    <source>
        <dbReference type="Proteomes" id="UP000811492"/>
    </source>
</evidence>
<sequence>MGHFRTHRLGELTWTEARDAAALNPIVLIPSGAIEQHGSHLPLNEDAITAEWVSEYIAEHLETPVLVAPTLSYGHSPIFDSFAGTLNLSFETLQAVLFEVMDSLVKHGFRRIVIVNNNGGNQASAAHAADRLRQKHGVLVGSVYPWGIGYRVMRDMYEDPASAYGHGSEPEHSAMLAMFPELVQSQFITDGGFEPFEGWTPTNYSEAAVPGTGEAGTLYWEFSDVAPSGVTGNPHLGSADIGNVWIQRVAHEVCLGFVREFDRNSADASWARSER</sequence>